<organism evidence="2 3">
    <name type="scientific">Cellulophaga algicola (strain DSM 14237 / IC166 / ACAM 630)</name>
    <dbReference type="NCBI Taxonomy" id="688270"/>
    <lineage>
        <taxon>Bacteria</taxon>
        <taxon>Pseudomonadati</taxon>
        <taxon>Bacteroidota</taxon>
        <taxon>Flavobacteriia</taxon>
        <taxon>Flavobacteriales</taxon>
        <taxon>Flavobacteriaceae</taxon>
        <taxon>Cellulophaga</taxon>
    </lineage>
</organism>
<evidence type="ECO:0000313" key="3">
    <source>
        <dbReference type="Proteomes" id="UP000008634"/>
    </source>
</evidence>
<dbReference type="KEGG" id="cao:Celal_4158"/>
<dbReference type="GO" id="GO:0016747">
    <property type="term" value="F:acyltransferase activity, transferring groups other than amino-acyl groups"/>
    <property type="evidence" value="ECO:0007669"/>
    <property type="project" value="InterPro"/>
</dbReference>
<gene>
    <name evidence="2" type="ordered locus">Celal_4158</name>
</gene>
<dbReference type="SUPFAM" id="SSF55729">
    <property type="entry name" value="Acyl-CoA N-acyltransferases (Nat)"/>
    <property type="match status" value="1"/>
</dbReference>
<dbReference type="STRING" id="688270.Celal_4158"/>
<feature type="domain" description="N-acetyltransferase" evidence="1">
    <location>
        <begin position="10"/>
        <end position="145"/>
    </location>
</feature>
<dbReference type="Pfam" id="PF00583">
    <property type="entry name" value="Acetyltransf_1"/>
    <property type="match status" value="1"/>
</dbReference>
<accession>E6XFC7</accession>
<dbReference type="Proteomes" id="UP000008634">
    <property type="component" value="Chromosome"/>
</dbReference>
<dbReference type="Gene3D" id="3.40.630.30">
    <property type="match status" value="1"/>
</dbReference>
<dbReference type="InterPro" id="IPR016181">
    <property type="entry name" value="Acyl_CoA_acyltransferase"/>
</dbReference>
<dbReference type="CDD" id="cd04301">
    <property type="entry name" value="NAT_SF"/>
    <property type="match status" value="1"/>
</dbReference>
<dbReference type="HOGENOM" id="CLU_013985_34_2_10"/>
<name>E6XFC7_CELAD</name>
<dbReference type="EMBL" id="CP002453">
    <property type="protein sequence ID" value="ADV51400.1"/>
    <property type="molecule type" value="Genomic_DNA"/>
</dbReference>
<dbReference type="AlphaFoldDB" id="E6XFC7"/>
<proteinExistence type="predicted"/>
<dbReference type="eggNOG" id="COG0456">
    <property type="taxonomic scope" value="Bacteria"/>
</dbReference>
<protein>
    <submittedName>
        <fullName evidence="2">GCN5-related N-acetyltransferase</fullName>
    </submittedName>
</protein>
<evidence type="ECO:0000313" key="2">
    <source>
        <dbReference type="EMBL" id="ADV51400.1"/>
    </source>
</evidence>
<keyword evidence="3" id="KW-1185">Reference proteome</keyword>
<dbReference type="OrthoDB" id="9789603at2"/>
<dbReference type="PROSITE" id="PS51186">
    <property type="entry name" value="GNAT"/>
    <property type="match status" value="1"/>
</dbReference>
<reference evidence="2 3" key="1">
    <citation type="journal article" date="2010" name="Stand. Genomic Sci.">
        <title>Complete genome sequence of Cellulophaga algicola type strain (IC166).</title>
        <authorList>
            <person name="Abt B."/>
            <person name="Lu M."/>
            <person name="Misra M."/>
            <person name="Han C."/>
            <person name="Nolan M."/>
            <person name="Lucas S."/>
            <person name="Hammon N."/>
            <person name="Deshpande S."/>
            <person name="Cheng J.F."/>
            <person name="Tapia R."/>
            <person name="Goodwin L."/>
            <person name="Pitluck S."/>
            <person name="Liolios K."/>
            <person name="Pagani I."/>
            <person name="Ivanova N."/>
            <person name="Mavromatis K."/>
            <person name="Ovchinikova G."/>
            <person name="Pati A."/>
            <person name="Chen A."/>
            <person name="Palaniappan K."/>
            <person name="Land M."/>
            <person name="Hauser L."/>
            <person name="Chang Y.J."/>
            <person name="Jeffries C.D."/>
            <person name="Detter J.C."/>
            <person name="Brambilla E."/>
            <person name="Rohde M."/>
            <person name="Tindall B.J."/>
            <person name="Goker M."/>
            <person name="Woyke T."/>
            <person name="Bristow J."/>
            <person name="Eisen J.A."/>
            <person name="Markowitz V."/>
            <person name="Hugenholtz P."/>
            <person name="Kyrpides N.C."/>
            <person name="Klenk H.P."/>
            <person name="Lapidus A."/>
        </authorList>
    </citation>
    <scope>NUCLEOTIDE SEQUENCE [LARGE SCALE GENOMIC DNA]</scope>
    <source>
        <strain evidence="3">DSM 14237 / IC166 / ACAM 630</strain>
    </source>
</reference>
<dbReference type="InterPro" id="IPR000182">
    <property type="entry name" value="GNAT_dom"/>
</dbReference>
<sequence length="145" mass="16611">MKVVFNVKLIPYEEMESIIPLVIQLNKGKFPEEVLISRLKDVLATGRYQCIGVYDDTQLIACCGFWILNKLYAGKHVEPDNVFVTAAYRSAGVGELMMTWLFNYAKSIGCIGAEVNCYIHNEKGKKFWERQGFEALGYHMLKKFD</sequence>
<dbReference type="RefSeq" id="WP_013552848.1">
    <property type="nucleotide sequence ID" value="NC_014934.1"/>
</dbReference>
<evidence type="ECO:0000259" key="1">
    <source>
        <dbReference type="PROSITE" id="PS51186"/>
    </source>
</evidence>